<dbReference type="SUPFAM" id="SSF46548">
    <property type="entry name" value="alpha-helical ferredoxin"/>
    <property type="match status" value="1"/>
</dbReference>
<feature type="domain" description="RnfC Barrel sandwich hybrid" evidence="9">
    <location>
        <begin position="372"/>
        <end position="429"/>
    </location>
</feature>
<evidence type="ECO:0000256" key="3">
    <source>
        <dbReference type="ARBA" id="ARBA00022723"/>
    </source>
</evidence>
<dbReference type="InterPro" id="IPR010208">
    <property type="entry name" value="Ion_transpt_RnfC/RsxC"/>
</dbReference>
<dbReference type="InterPro" id="IPR017054">
    <property type="entry name" value="PduS"/>
</dbReference>
<name>A0ABM7PIM4_9BACT</name>
<keyword evidence="6" id="KW-0408">Iron</keyword>
<evidence type="ECO:0000313" key="11">
    <source>
        <dbReference type="Proteomes" id="UP001320148"/>
    </source>
</evidence>
<dbReference type="Pfam" id="PF13375">
    <property type="entry name" value="RnfC_N"/>
    <property type="match status" value="1"/>
</dbReference>
<evidence type="ECO:0000256" key="7">
    <source>
        <dbReference type="ARBA" id="ARBA00023014"/>
    </source>
</evidence>
<dbReference type="SUPFAM" id="SSF142019">
    <property type="entry name" value="Nqo1 FMN-binding domain-like"/>
    <property type="match status" value="1"/>
</dbReference>
<keyword evidence="3" id="KW-0479">Metal-binding</keyword>
<dbReference type="Pfam" id="PF13534">
    <property type="entry name" value="Fer4_17"/>
    <property type="match status" value="1"/>
</dbReference>
<proteinExistence type="predicted"/>
<dbReference type="PANTHER" id="PTHR43034">
    <property type="entry name" value="ION-TRANSLOCATING OXIDOREDUCTASE COMPLEX SUBUNIT C"/>
    <property type="match status" value="1"/>
</dbReference>
<keyword evidence="11" id="KW-1185">Reference proteome</keyword>
<keyword evidence="4" id="KW-0677">Repeat</keyword>
<sequence>MDIATQTREKGIVGAGGAGFPTHIKMARPAEIVLVNAAECEPLLHKDKEILAKKTDLFLAGLSELMTSVEATKGIIGIKEKHHALIDHLKATVGPEVEVIPVRDFYPAGDEITLIYETTGRVVKAGELPLTEGVVVSNVETIYNIGKPGPVITKFLNITGDVAHRQTLEVPLGISFRELLAFAEPTIDNYAVLVGGPMMGVLATDLDEVVTKTTAALIVLPEDHLLIQRYRVMGSEKQVNKIGKSACDQCTFCTELCPRFLLGHPIQPHMAMRSLVFMDETGTNVAPEAHALYCCECNLCSFVSCPEGLYPGTVCVQNKRAAAAQKIAYTGPVSNQAHPLAEYRRTPSKRLKNMLDLAGYPDEGPLTDATFNPSTLKLMLKQHIGATASPLMSPGDKVTRGQKIATVGDALGCDIHAPEDGTVKTVTDAFIEISVDR</sequence>
<evidence type="ECO:0000256" key="2">
    <source>
        <dbReference type="ARBA" id="ARBA00022485"/>
    </source>
</evidence>
<dbReference type="Gene3D" id="3.10.20.600">
    <property type="match status" value="1"/>
</dbReference>
<evidence type="ECO:0000259" key="8">
    <source>
        <dbReference type="Pfam" id="PF01512"/>
    </source>
</evidence>
<keyword evidence="1" id="KW-0813">Transport</keyword>
<dbReference type="EMBL" id="AP024488">
    <property type="protein sequence ID" value="BCS96927.1"/>
    <property type="molecule type" value="Genomic_DNA"/>
</dbReference>
<dbReference type="PIRSF" id="PIRSF036408">
    <property type="entry name" value="PduS_prd"/>
    <property type="match status" value="1"/>
</dbReference>
<dbReference type="Gene3D" id="3.40.50.11540">
    <property type="entry name" value="NADH-ubiquinone oxidoreductase 51kDa subunit"/>
    <property type="match status" value="1"/>
</dbReference>
<protein>
    <submittedName>
        <fullName evidence="10">Ferredoxin</fullName>
    </submittedName>
</protein>
<evidence type="ECO:0000256" key="5">
    <source>
        <dbReference type="ARBA" id="ARBA00022982"/>
    </source>
</evidence>
<keyword evidence="2" id="KW-0004">4Fe-4S</keyword>
<feature type="domain" description="NADH-ubiquinone oxidoreductase 51kDa subunit FMN-binding" evidence="8">
    <location>
        <begin position="8"/>
        <end position="145"/>
    </location>
</feature>
<dbReference type="InterPro" id="IPR037225">
    <property type="entry name" value="Nuo51_FMN-bd_sf"/>
</dbReference>
<evidence type="ECO:0000256" key="4">
    <source>
        <dbReference type="ARBA" id="ARBA00022737"/>
    </source>
</evidence>
<keyword evidence="5" id="KW-0249">Electron transport</keyword>
<dbReference type="Proteomes" id="UP001320148">
    <property type="component" value="Chromosome"/>
</dbReference>
<dbReference type="SUPFAM" id="SSF142984">
    <property type="entry name" value="Nqo1 middle domain-like"/>
    <property type="match status" value="1"/>
</dbReference>
<evidence type="ECO:0000313" key="10">
    <source>
        <dbReference type="EMBL" id="BCS96927.1"/>
    </source>
</evidence>
<organism evidence="10 11">
    <name type="scientific">Desulfoluna limicola</name>
    <dbReference type="NCBI Taxonomy" id="2810562"/>
    <lineage>
        <taxon>Bacteria</taxon>
        <taxon>Pseudomonadati</taxon>
        <taxon>Thermodesulfobacteriota</taxon>
        <taxon>Desulfobacteria</taxon>
        <taxon>Desulfobacterales</taxon>
        <taxon>Desulfolunaceae</taxon>
        <taxon>Desulfoluna</taxon>
    </lineage>
</organism>
<evidence type="ECO:0000259" key="9">
    <source>
        <dbReference type="Pfam" id="PF13375"/>
    </source>
</evidence>
<evidence type="ECO:0000256" key="1">
    <source>
        <dbReference type="ARBA" id="ARBA00022448"/>
    </source>
</evidence>
<evidence type="ECO:0000256" key="6">
    <source>
        <dbReference type="ARBA" id="ARBA00023004"/>
    </source>
</evidence>
<dbReference type="PANTHER" id="PTHR43034:SF2">
    <property type="entry name" value="ION-TRANSLOCATING OXIDOREDUCTASE COMPLEX SUBUNIT C"/>
    <property type="match status" value="1"/>
</dbReference>
<reference evidence="10 11" key="1">
    <citation type="submission" date="2021-02" db="EMBL/GenBank/DDBJ databases">
        <title>Complete genome of Desulfoluna sp. strain ASN36.</title>
        <authorList>
            <person name="Takahashi A."/>
            <person name="Kojima H."/>
            <person name="Fukui M."/>
        </authorList>
    </citation>
    <scope>NUCLEOTIDE SEQUENCE [LARGE SCALE GENOMIC DNA]</scope>
    <source>
        <strain evidence="10 11">ASN36</strain>
    </source>
</reference>
<gene>
    <name evidence="10" type="primary">pduS</name>
    <name evidence="10" type="ORF">DSLASN_25590</name>
</gene>
<dbReference type="RefSeq" id="WP_236888355.1">
    <property type="nucleotide sequence ID" value="NZ_AP024488.1"/>
</dbReference>
<accession>A0ABM7PIM4</accession>
<dbReference type="InterPro" id="IPR026902">
    <property type="entry name" value="RnfC_N"/>
</dbReference>
<dbReference type="InterPro" id="IPR011538">
    <property type="entry name" value="Nuo51_FMN-bd"/>
</dbReference>
<keyword evidence="7" id="KW-0411">Iron-sulfur</keyword>
<dbReference type="Pfam" id="PF01512">
    <property type="entry name" value="Complex1_51K"/>
    <property type="match status" value="1"/>
</dbReference>